<gene>
    <name evidence="3" type="ORF">EAH80_27175</name>
</gene>
<dbReference type="Proteomes" id="UP000320095">
    <property type="component" value="Unassembled WGS sequence"/>
</dbReference>
<proteinExistence type="predicted"/>
<evidence type="ECO:0000256" key="1">
    <source>
        <dbReference type="SAM" id="MobiDB-lite"/>
    </source>
</evidence>
<feature type="region of interest" description="Disordered" evidence="1">
    <location>
        <begin position="74"/>
        <end position="94"/>
    </location>
</feature>
<keyword evidence="4" id="KW-1185">Reference proteome</keyword>
<evidence type="ECO:0000313" key="4">
    <source>
        <dbReference type="Proteomes" id="UP000320095"/>
    </source>
</evidence>
<comment type="caution">
    <text evidence="3">The sequence shown here is derived from an EMBL/GenBank/DDBJ whole genome shotgun (WGS) entry which is preliminary data.</text>
</comment>
<reference evidence="3 4" key="1">
    <citation type="journal article" date="2019" name="Environ. Microbiol.">
        <title>Species interactions and distinct microbial communities in high Arctic permafrost affected cryosols are associated with the CH4 and CO2 gas fluxes.</title>
        <authorList>
            <person name="Altshuler I."/>
            <person name="Hamel J."/>
            <person name="Turney S."/>
            <person name="Magnuson E."/>
            <person name="Levesque R."/>
            <person name="Greer C."/>
            <person name="Whyte L.G."/>
        </authorList>
    </citation>
    <scope>NUCLEOTIDE SEQUENCE [LARGE SCALE GENOMIC DNA]</scope>
    <source>
        <strain evidence="3 4">S5.20</strain>
    </source>
</reference>
<dbReference type="EMBL" id="RCZG01000017">
    <property type="protein sequence ID" value="TPG29515.1"/>
    <property type="molecule type" value="Genomic_DNA"/>
</dbReference>
<dbReference type="InterPro" id="IPR036388">
    <property type="entry name" value="WH-like_DNA-bd_sf"/>
</dbReference>
<dbReference type="InterPro" id="IPR005149">
    <property type="entry name" value="Tscrpt_reg_PadR_N"/>
</dbReference>
<feature type="domain" description="Transcription regulator PadR N-terminal" evidence="2">
    <location>
        <begin position="101"/>
        <end position="170"/>
    </location>
</feature>
<dbReference type="InterPro" id="IPR036390">
    <property type="entry name" value="WH_DNA-bd_sf"/>
</dbReference>
<name>A0A502DVJ1_9MYCO</name>
<dbReference type="InterPro" id="IPR011991">
    <property type="entry name" value="ArsR-like_HTH"/>
</dbReference>
<protein>
    <submittedName>
        <fullName evidence="3">PadR family transcriptional regulator</fullName>
    </submittedName>
</protein>
<dbReference type="AlphaFoldDB" id="A0A502DVJ1"/>
<evidence type="ECO:0000259" key="2">
    <source>
        <dbReference type="Pfam" id="PF03551"/>
    </source>
</evidence>
<dbReference type="SUPFAM" id="SSF46785">
    <property type="entry name" value="Winged helix' DNA-binding domain"/>
    <property type="match status" value="1"/>
</dbReference>
<feature type="region of interest" description="Disordered" evidence="1">
    <location>
        <begin position="1"/>
        <end position="25"/>
    </location>
</feature>
<dbReference type="PANTHER" id="PTHR43252">
    <property type="entry name" value="TRANSCRIPTIONAL REGULATOR YQJI"/>
    <property type="match status" value="1"/>
</dbReference>
<dbReference type="Gene3D" id="1.10.10.10">
    <property type="entry name" value="Winged helix-like DNA-binding domain superfamily/Winged helix DNA-binding domain"/>
    <property type="match status" value="1"/>
</dbReference>
<dbReference type="PANTHER" id="PTHR43252:SF2">
    <property type="entry name" value="TRANSCRIPTION REGULATOR, PADR-LIKE FAMILY"/>
    <property type="match status" value="1"/>
</dbReference>
<dbReference type="CDD" id="cd00090">
    <property type="entry name" value="HTH_ARSR"/>
    <property type="match status" value="1"/>
</dbReference>
<dbReference type="RefSeq" id="WP_140698393.1">
    <property type="nucleotide sequence ID" value="NZ_RCZG01000017.1"/>
</dbReference>
<evidence type="ECO:0000313" key="3">
    <source>
        <dbReference type="EMBL" id="TPG29515.1"/>
    </source>
</evidence>
<feature type="compositionally biased region" description="Gly residues" evidence="1">
    <location>
        <begin position="74"/>
        <end position="83"/>
    </location>
</feature>
<organism evidence="3 4">
    <name type="scientific">Mycolicibacterium hodleri</name>
    <dbReference type="NCBI Taxonomy" id="49897"/>
    <lineage>
        <taxon>Bacteria</taxon>
        <taxon>Bacillati</taxon>
        <taxon>Actinomycetota</taxon>
        <taxon>Actinomycetes</taxon>
        <taxon>Mycobacteriales</taxon>
        <taxon>Mycobacteriaceae</taxon>
        <taxon>Mycolicibacterium</taxon>
    </lineage>
</organism>
<dbReference type="Pfam" id="PF03551">
    <property type="entry name" value="PadR"/>
    <property type="match status" value="1"/>
</dbReference>
<dbReference type="OrthoDB" id="1683430at2"/>
<accession>A0A502DVJ1</accession>
<sequence length="239" mass="25608">MNTPFSPNESPFGPASPGGFGFSPVDRRALHEQRRHARREFRDHIREHRGDAGFGGFGPGRGFGGPGFGGPGFGFGPGGGPRGGGRRGGGRGKRGDVRAAILKLLVERPMHGYEMIQEIAERTQDLWKPSPGSVYPTLQLLVDEDLIVGTESDGSKKLFELTDAGRAAAEKIDTAPWDEITEGWKQEAPGALDIRSAAGQLMGAIKQSAFAASADQQKRIVDIVNNARKEIYGILGESE</sequence>